<dbReference type="GO" id="GO:0000155">
    <property type="term" value="F:phosphorelay sensor kinase activity"/>
    <property type="evidence" value="ECO:0007669"/>
    <property type="project" value="InterPro"/>
</dbReference>
<evidence type="ECO:0000256" key="4">
    <source>
        <dbReference type="SAM" id="Coils"/>
    </source>
</evidence>
<dbReference type="SMART" id="SM00388">
    <property type="entry name" value="HisKA"/>
    <property type="match status" value="1"/>
</dbReference>
<dbReference type="PROSITE" id="PS50112">
    <property type="entry name" value="PAS"/>
    <property type="match status" value="1"/>
</dbReference>
<feature type="domain" description="PAC" evidence="7">
    <location>
        <begin position="137"/>
        <end position="189"/>
    </location>
</feature>
<keyword evidence="8" id="KW-0418">Kinase</keyword>
<comment type="catalytic activity">
    <reaction evidence="1">
        <text>ATP + protein L-histidine = ADP + protein N-phospho-L-histidine.</text>
        <dbReference type="EC" id="2.7.13.3"/>
    </reaction>
</comment>
<dbReference type="Pfam" id="PF02518">
    <property type="entry name" value="HATPase_c"/>
    <property type="match status" value="1"/>
</dbReference>
<dbReference type="Gene3D" id="3.30.565.10">
    <property type="entry name" value="Histidine kinase-like ATPase, C-terminal domain"/>
    <property type="match status" value="1"/>
</dbReference>
<dbReference type="CDD" id="cd00082">
    <property type="entry name" value="HisKA"/>
    <property type="match status" value="1"/>
</dbReference>
<dbReference type="Proteomes" id="UP000294772">
    <property type="component" value="Unassembled WGS sequence"/>
</dbReference>
<dbReference type="Pfam" id="PF08448">
    <property type="entry name" value="PAS_4"/>
    <property type="match status" value="1"/>
</dbReference>
<dbReference type="InterPro" id="IPR035965">
    <property type="entry name" value="PAS-like_dom_sf"/>
</dbReference>
<proteinExistence type="predicted"/>
<dbReference type="SMART" id="SM00387">
    <property type="entry name" value="HATPase_c"/>
    <property type="match status" value="1"/>
</dbReference>
<evidence type="ECO:0000313" key="9">
    <source>
        <dbReference type="Proteomes" id="UP000294772"/>
    </source>
</evidence>
<dbReference type="InterPro" id="IPR003661">
    <property type="entry name" value="HisK_dim/P_dom"/>
</dbReference>
<dbReference type="SUPFAM" id="SSF47384">
    <property type="entry name" value="Homodimeric domain of signal transducing histidine kinase"/>
    <property type="match status" value="1"/>
</dbReference>
<evidence type="ECO:0000256" key="3">
    <source>
        <dbReference type="ARBA" id="ARBA00022553"/>
    </source>
</evidence>
<dbReference type="NCBIfam" id="TIGR00229">
    <property type="entry name" value="sensory_box"/>
    <property type="match status" value="1"/>
</dbReference>
<dbReference type="PROSITE" id="PS50113">
    <property type="entry name" value="PAC"/>
    <property type="match status" value="1"/>
</dbReference>
<comment type="caution">
    <text evidence="8">The sequence shown here is derived from an EMBL/GenBank/DDBJ whole genome shotgun (WGS) entry which is preliminary data.</text>
</comment>
<dbReference type="InterPro" id="IPR036890">
    <property type="entry name" value="HATPase_C_sf"/>
</dbReference>
<gene>
    <name evidence="8" type="ORF">EV676_10825</name>
</gene>
<dbReference type="Gene3D" id="1.10.287.130">
    <property type="match status" value="1"/>
</dbReference>
<dbReference type="InterPro" id="IPR003594">
    <property type="entry name" value="HATPase_dom"/>
</dbReference>
<dbReference type="InterPro" id="IPR005467">
    <property type="entry name" value="His_kinase_dom"/>
</dbReference>
<dbReference type="EC" id="2.7.13.3" evidence="2"/>
<accession>A0AA46DCA9</accession>
<dbReference type="PROSITE" id="PS50109">
    <property type="entry name" value="HIS_KIN"/>
    <property type="match status" value="1"/>
</dbReference>
<dbReference type="AlphaFoldDB" id="A0AA46DCA9"/>
<dbReference type="SMART" id="SM00091">
    <property type="entry name" value="PAS"/>
    <property type="match status" value="1"/>
</dbReference>
<keyword evidence="3" id="KW-0597">Phosphoprotein</keyword>
<dbReference type="EMBL" id="SLXF01000008">
    <property type="protein sequence ID" value="TCP05792.1"/>
    <property type="molecule type" value="Genomic_DNA"/>
</dbReference>
<feature type="coiled-coil region" evidence="4">
    <location>
        <begin position="177"/>
        <end position="207"/>
    </location>
</feature>
<evidence type="ECO:0000256" key="2">
    <source>
        <dbReference type="ARBA" id="ARBA00012438"/>
    </source>
</evidence>
<dbReference type="Gene3D" id="3.30.450.20">
    <property type="entry name" value="PAS domain"/>
    <property type="match status" value="1"/>
</dbReference>
<dbReference type="SUPFAM" id="SSF55874">
    <property type="entry name" value="ATPase domain of HSP90 chaperone/DNA topoisomerase II/histidine kinase"/>
    <property type="match status" value="1"/>
</dbReference>
<dbReference type="InterPro" id="IPR013656">
    <property type="entry name" value="PAS_4"/>
</dbReference>
<feature type="domain" description="Histidine kinase" evidence="5">
    <location>
        <begin position="216"/>
        <end position="457"/>
    </location>
</feature>
<dbReference type="CDD" id="cd00130">
    <property type="entry name" value="PAS"/>
    <property type="match status" value="1"/>
</dbReference>
<dbReference type="PRINTS" id="PR00344">
    <property type="entry name" value="BCTRLSENSOR"/>
</dbReference>
<dbReference type="SUPFAM" id="SSF55785">
    <property type="entry name" value="PYP-like sensor domain (PAS domain)"/>
    <property type="match status" value="1"/>
</dbReference>
<protein>
    <recommendedName>
        <fullName evidence="2">histidine kinase</fullName>
        <ecNumber evidence="2">2.7.13.3</ecNumber>
    </recommendedName>
</protein>
<dbReference type="RefSeq" id="WP_336470675.1">
    <property type="nucleotide sequence ID" value="NZ_CALFFA010000035.1"/>
</dbReference>
<name>A0AA46DCA9_9BURK</name>
<reference evidence="8 9" key="1">
    <citation type="submission" date="2019-03" db="EMBL/GenBank/DDBJ databases">
        <title>Genomic Encyclopedia of Type Strains, Phase IV (KMG-IV): sequencing the most valuable type-strain genomes for metagenomic binning, comparative biology and taxonomic classification.</title>
        <authorList>
            <person name="Goeker M."/>
        </authorList>
    </citation>
    <scope>NUCLEOTIDE SEQUENCE [LARGE SCALE GENOMIC DNA]</scope>
    <source>
        <strain evidence="8 9">DSM 15264</strain>
    </source>
</reference>
<keyword evidence="8" id="KW-0808">Transferase</keyword>
<dbReference type="PANTHER" id="PTHR43065">
    <property type="entry name" value="SENSOR HISTIDINE KINASE"/>
    <property type="match status" value="1"/>
</dbReference>
<keyword evidence="4" id="KW-0175">Coiled coil</keyword>
<organism evidence="8 9">
    <name type="scientific">Caldimonas thermodepolymerans</name>
    <dbReference type="NCBI Taxonomy" id="215580"/>
    <lineage>
        <taxon>Bacteria</taxon>
        <taxon>Pseudomonadati</taxon>
        <taxon>Pseudomonadota</taxon>
        <taxon>Betaproteobacteria</taxon>
        <taxon>Burkholderiales</taxon>
        <taxon>Sphaerotilaceae</taxon>
        <taxon>Caldimonas</taxon>
    </lineage>
</organism>
<evidence type="ECO:0000259" key="7">
    <source>
        <dbReference type="PROSITE" id="PS50113"/>
    </source>
</evidence>
<feature type="domain" description="PAS" evidence="6">
    <location>
        <begin position="59"/>
        <end position="114"/>
    </location>
</feature>
<dbReference type="InterPro" id="IPR000014">
    <property type="entry name" value="PAS"/>
</dbReference>
<evidence type="ECO:0000259" key="5">
    <source>
        <dbReference type="PROSITE" id="PS50109"/>
    </source>
</evidence>
<sequence length="457" mass="50081">MTRKTPPSLSLPDLPLPASGEGMDEAAWLEVIQKMDEVYSQLIQDEIELERKNAELEQSHQFIFSVLGAMSDLVVACSEAGEIQETNEALRTLCGKREEELIGRPVQELLAHPEAEADRVHEMMARAAAPGLPSDREPVELHLRDASGQAVPVEVRCSPRHDGAGVRLGHVFVGRPVGELRRAYQQLQEAHEALKRTQQQLLHSEKMASLGLLVAGVAHELNNPISFVLGNVHALKRYCERIAAYIDAVHAGQDARQLQALRQQLRIDHMLADMPSLIDGTIEGATRTAEIVNGLKRFSAVDREEFQPVELDAVVQRAIHWVGKGAAAANGFNVHWQGAPGVCVRGSAGQLLQVFMNLIQNAMDAVTTAGVPSPELRIEAQCSEDRVVLSFRDNGPGIPPDLVHRIFDPFFTTKPVGKGTGLGLSISYGIVERHGGRLTAHPRPDGAEFRVELPRLR</sequence>
<dbReference type="PANTHER" id="PTHR43065:SF42">
    <property type="entry name" value="TWO-COMPONENT SENSOR PPRA"/>
    <property type="match status" value="1"/>
</dbReference>
<dbReference type="InterPro" id="IPR004358">
    <property type="entry name" value="Sig_transdc_His_kin-like_C"/>
</dbReference>
<evidence type="ECO:0000256" key="1">
    <source>
        <dbReference type="ARBA" id="ARBA00000085"/>
    </source>
</evidence>
<evidence type="ECO:0000313" key="8">
    <source>
        <dbReference type="EMBL" id="TCP05792.1"/>
    </source>
</evidence>
<evidence type="ECO:0000259" key="6">
    <source>
        <dbReference type="PROSITE" id="PS50112"/>
    </source>
</evidence>
<dbReference type="InterPro" id="IPR000700">
    <property type="entry name" value="PAS-assoc_C"/>
</dbReference>
<dbReference type="InterPro" id="IPR036097">
    <property type="entry name" value="HisK_dim/P_sf"/>
</dbReference>